<accession>A0A3M7KTR2</accession>
<dbReference type="PROSITE" id="PS50005">
    <property type="entry name" value="TPR"/>
    <property type="match status" value="2"/>
</dbReference>
<evidence type="ECO:0000256" key="2">
    <source>
        <dbReference type="ARBA" id="ARBA00022741"/>
    </source>
</evidence>
<dbReference type="SUPFAM" id="SSF110942">
    <property type="entry name" value="HSP90 C-terminal domain"/>
    <property type="match status" value="2"/>
</dbReference>
<sequence>MQFQAEVNRLMDILINSLYSNKDIFLRELISNAADALDKIRFLALTDKSQLGDTEESQALGIRIWVDEERRVLSIRDSGVGMTRQDLVNNLGTVARSGTSAFLEQAQRGGDLSLIGQFGVGFYSVYLVADYVEVVTKHNNDSQWVWESRASGDYALSADEDGPQLGRGTQINIHLKPACEEYARPDKLRELVQRYSEFISFPISLQVEKTVTKEVPLDDDSPAPDSKDADDKDADVVDEDEEEAKEKTKTVTEKVKEWEVLNDAQALWLRAPGDVTDEDYDKFFQVLSKVGDAAPADTSPARPDPQGQSNPLAHTHFRAEGDVEFKAILYVPRTPPPDMYQDYYSRKPSLKLYVRRVFISDTFEDLLPKWLSFLVGLVDSDSMPLNVSREMLQLHEGLKVIKKKLVRKALDMIRRLSDDERSAVKELVELGPAPEDEGEAAAARRAELTAARDKYPAFWKAFHKALPLVDNAPPNSLPGMSKEEVEKSPFVETLVARGYEVVYLSDPLDEYMMGHLNEYDGHDFVNVAKDDLRLPEDADAKEAEKKVKEEFKPLTRWWKKLLVLGQPVERVRISQRLTSRPCVVMANKFGWSAQMERLSMTQVGVRPGIAAVVGAERRARRRPGGPDRPGIPAPWHRTPPPTQALGADPSQAKWQRGLRTLEINPTHPLVRELKARVAAAPDAAETKNRAMVLYETCLMESGYLVEDVTGFNSRVLHLLGASLGLEDLVEPTPPKSKLDEPKAEKEEEDDDDGEPKTHTFTSTMKLGVDDLKGPITIPVGTQDEVAAEGVKEKAAGDAEAKDGEASGVGEAAKDGEAAASDAAAAPAADVDAAPASDDADAAAEVGACGRRAVLIGAALAAGSAALVPPRAWAAPEPRSRAIRPELTPDPSSYPPSARQGLQEATNMVQKGLNAPTLEQEIAAWSEVVDRYSLSNEPWAAEVAGRALGNRGNARARQGDMEGALADLDAAADKCPWAVDPVLNRGVVLEALGRWDDAIADFTEVLAVAPRDPAAWNNMGNAHAGAGRYAEALAYYDGAVQLAPAFSFAAANKALALYQLEQDELSLHEMRSLLRRYPSFVDVRAALTAALWRAGQEAEAEDQWLRVDDPRYRERDWLVTKRRWPPRLVGDLLAFLSLQSTVVPAA</sequence>
<dbReference type="InterPro" id="IPR036890">
    <property type="entry name" value="HATPase_C_sf"/>
</dbReference>
<dbReference type="GO" id="GO:0016887">
    <property type="term" value="F:ATP hydrolysis activity"/>
    <property type="evidence" value="ECO:0007669"/>
    <property type="project" value="InterPro"/>
</dbReference>
<dbReference type="SUPFAM" id="SSF48452">
    <property type="entry name" value="TPR-like"/>
    <property type="match status" value="1"/>
</dbReference>
<dbReference type="Gene3D" id="1.20.120.790">
    <property type="entry name" value="Heat shock protein 90, C-terminal domain"/>
    <property type="match status" value="2"/>
</dbReference>
<feature type="region of interest" description="Disordered" evidence="6">
    <location>
        <begin position="616"/>
        <end position="648"/>
    </location>
</feature>
<feature type="region of interest" description="Disordered" evidence="6">
    <location>
        <begin position="870"/>
        <end position="899"/>
    </location>
</feature>
<dbReference type="Pfam" id="PF13589">
    <property type="entry name" value="HATPase_c_3"/>
    <property type="match status" value="1"/>
</dbReference>
<dbReference type="Gene3D" id="3.40.50.11260">
    <property type="match status" value="1"/>
</dbReference>
<dbReference type="SMART" id="SM00028">
    <property type="entry name" value="TPR"/>
    <property type="match status" value="3"/>
</dbReference>
<dbReference type="PROSITE" id="PS00298">
    <property type="entry name" value="HSP90"/>
    <property type="match status" value="1"/>
</dbReference>
<dbReference type="GO" id="GO:0051082">
    <property type="term" value="F:unfolded protein binding"/>
    <property type="evidence" value="ECO:0007669"/>
    <property type="project" value="InterPro"/>
</dbReference>
<evidence type="ECO:0000313" key="7">
    <source>
        <dbReference type="EMBL" id="RMZ53095.1"/>
    </source>
</evidence>
<keyword evidence="3" id="KW-0067">ATP-binding</keyword>
<feature type="region of interest" description="Disordered" evidence="6">
    <location>
        <begin position="212"/>
        <end position="250"/>
    </location>
</feature>
<evidence type="ECO:0000256" key="1">
    <source>
        <dbReference type="ARBA" id="ARBA00008239"/>
    </source>
</evidence>
<dbReference type="InterPro" id="IPR037196">
    <property type="entry name" value="HSP90_C"/>
</dbReference>
<dbReference type="Gene3D" id="3.30.565.10">
    <property type="entry name" value="Histidine kinase-like ATPase, C-terminal domain"/>
    <property type="match status" value="1"/>
</dbReference>
<dbReference type="FunFam" id="3.30.565.10:FF:000005">
    <property type="entry name" value="Heat shock protein 90"/>
    <property type="match status" value="1"/>
</dbReference>
<dbReference type="Gene3D" id="3.30.230.80">
    <property type="match status" value="1"/>
</dbReference>
<dbReference type="InterPro" id="IPR020575">
    <property type="entry name" value="Hsp90_N"/>
</dbReference>
<dbReference type="InterPro" id="IPR001404">
    <property type="entry name" value="Hsp90_fam"/>
</dbReference>
<name>A0A3M7KTR2_AUXPR</name>
<feature type="compositionally biased region" description="Low complexity" evidence="6">
    <location>
        <begin position="817"/>
        <end position="831"/>
    </location>
</feature>
<dbReference type="InterPro" id="IPR020568">
    <property type="entry name" value="Ribosomal_Su5_D2-typ_SF"/>
</dbReference>
<dbReference type="HAMAP" id="MF_00505">
    <property type="entry name" value="HSP90"/>
    <property type="match status" value="1"/>
</dbReference>
<dbReference type="PANTHER" id="PTHR11528">
    <property type="entry name" value="HEAT SHOCK PROTEIN 90 FAMILY MEMBER"/>
    <property type="match status" value="1"/>
</dbReference>
<dbReference type="Pfam" id="PF00183">
    <property type="entry name" value="HSP90"/>
    <property type="match status" value="3"/>
</dbReference>
<feature type="region of interest" description="Disordered" evidence="6">
    <location>
        <begin position="727"/>
        <end position="760"/>
    </location>
</feature>
<keyword evidence="2" id="KW-0547">Nucleotide-binding</keyword>
<protein>
    <submittedName>
        <fullName evidence="7">Uncharacterized protein</fullName>
    </submittedName>
</protein>
<evidence type="ECO:0000256" key="4">
    <source>
        <dbReference type="ARBA" id="ARBA00023186"/>
    </source>
</evidence>
<dbReference type="Pfam" id="PF13432">
    <property type="entry name" value="TPR_16"/>
    <property type="match status" value="1"/>
</dbReference>
<reference evidence="8" key="1">
    <citation type="journal article" date="2018" name="Algal Res.">
        <title>Characterization of plant carbon substrate utilization by Auxenochlorella protothecoides.</title>
        <authorList>
            <person name="Vogler B.W."/>
            <person name="Starkenburg S.R."/>
            <person name="Sudasinghe N."/>
            <person name="Schambach J.Y."/>
            <person name="Rollin J.A."/>
            <person name="Pattathil S."/>
            <person name="Barry A.N."/>
        </authorList>
    </citation>
    <scope>NUCLEOTIDE SEQUENCE [LARGE SCALE GENOMIC DNA]</scope>
    <source>
        <strain evidence="8">UTEX 25</strain>
    </source>
</reference>
<feature type="repeat" description="TPR" evidence="5">
    <location>
        <begin position="1012"/>
        <end position="1045"/>
    </location>
</feature>
<feature type="compositionally biased region" description="Pro residues" evidence="6">
    <location>
        <begin position="629"/>
        <end position="642"/>
    </location>
</feature>
<keyword evidence="5" id="KW-0802">TPR repeat</keyword>
<gene>
    <name evidence="7" type="ORF">APUTEX25_002504</name>
</gene>
<evidence type="ECO:0000256" key="5">
    <source>
        <dbReference type="PROSITE-ProRule" id="PRU00339"/>
    </source>
</evidence>
<dbReference type="Gene3D" id="1.25.40.10">
    <property type="entry name" value="Tetratricopeptide repeat domain"/>
    <property type="match status" value="1"/>
</dbReference>
<proteinExistence type="inferred from homology"/>
<evidence type="ECO:0000256" key="3">
    <source>
        <dbReference type="ARBA" id="ARBA00022840"/>
    </source>
</evidence>
<feature type="region of interest" description="Disordered" evidence="6">
    <location>
        <begin position="294"/>
        <end position="313"/>
    </location>
</feature>
<comment type="similarity">
    <text evidence="1">Belongs to the heat shock protein 90 family.</text>
</comment>
<dbReference type="CDD" id="cd16927">
    <property type="entry name" value="HATPase_Hsp90-like"/>
    <property type="match status" value="1"/>
</dbReference>
<dbReference type="InterPro" id="IPR011990">
    <property type="entry name" value="TPR-like_helical_dom_sf"/>
</dbReference>
<dbReference type="EMBL" id="QOKY01000201">
    <property type="protein sequence ID" value="RMZ53095.1"/>
    <property type="molecule type" value="Genomic_DNA"/>
</dbReference>
<dbReference type="InterPro" id="IPR019805">
    <property type="entry name" value="Heat_shock_protein_90_CS"/>
</dbReference>
<dbReference type="Proteomes" id="UP000279271">
    <property type="component" value="Unassembled WGS sequence"/>
</dbReference>
<dbReference type="NCBIfam" id="NF003555">
    <property type="entry name" value="PRK05218.1"/>
    <property type="match status" value="1"/>
</dbReference>
<feature type="repeat" description="TPR" evidence="5">
    <location>
        <begin position="978"/>
        <end position="1011"/>
    </location>
</feature>
<feature type="compositionally biased region" description="Basic and acidic residues" evidence="6">
    <location>
        <begin position="736"/>
        <end position="745"/>
    </location>
</feature>
<evidence type="ECO:0000256" key="6">
    <source>
        <dbReference type="SAM" id="MobiDB-lite"/>
    </source>
</evidence>
<dbReference type="GO" id="GO:0140662">
    <property type="term" value="F:ATP-dependent protein folding chaperone"/>
    <property type="evidence" value="ECO:0007669"/>
    <property type="project" value="InterPro"/>
</dbReference>
<dbReference type="AlphaFoldDB" id="A0A3M7KTR2"/>
<dbReference type="SUPFAM" id="SSF54211">
    <property type="entry name" value="Ribosomal protein S5 domain 2-like"/>
    <property type="match status" value="1"/>
</dbReference>
<dbReference type="SUPFAM" id="SSF55874">
    <property type="entry name" value="ATPase domain of HSP90 chaperone/DNA topoisomerase II/histidine kinase"/>
    <property type="match status" value="1"/>
</dbReference>
<organism evidence="7 8">
    <name type="scientific">Auxenochlorella protothecoides</name>
    <name type="common">Green microalga</name>
    <name type="synonym">Chlorella protothecoides</name>
    <dbReference type="NCBI Taxonomy" id="3075"/>
    <lineage>
        <taxon>Eukaryota</taxon>
        <taxon>Viridiplantae</taxon>
        <taxon>Chlorophyta</taxon>
        <taxon>core chlorophytes</taxon>
        <taxon>Trebouxiophyceae</taxon>
        <taxon>Chlorellales</taxon>
        <taxon>Chlorellaceae</taxon>
        <taxon>Auxenochlorella</taxon>
    </lineage>
</organism>
<feature type="compositionally biased region" description="Basic and acidic residues" evidence="6">
    <location>
        <begin position="789"/>
        <end position="804"/>
    </location>
</feature>
<dbReference type="GO" id="GO:0005524">
    <property type="term" value="F:ATP binding"/>
    <property type="evidence" value="ECO:0007669"/>
    <property type="project" value="UniProtKB-KW"/>
</dbReference>
<dbReference type="InterPro" id="IPR019734">
    <property type="entry name" value="TPR_rpt"/>
</dbReference>
<feature type="region of interest" description="Disordered" evidence="6">
    <location>
        <begin position="775"/>
        <end position="831"/>
    </location>
</feature>
<evidence type="ECO:0000313" key="8">
    <source>
        <dbReference type="Proteomes" id="UP000279271"/>
    </source>
</evidence>
<keyword evidence="4" id="KW-0143">Chaperone</keyword>
<comment type="caution">
    <text evidence="7">The sequence shown here is derived from an EMBL/GenBank/DDBJ whole genome shotgun (WGS) entry which is preliminary data.</text>
</comment>
<feature type="compositionally biased region" description="Acidic residues" evidence="6">
    <location>
        <begin position="231"/>
        <end position="243"/>
    </location>
</feature>
<dbReference type="PRINTS" id="PR00775">
    <property type="entry name" value="HEATSHOCK90"/>
</dbReference>